<feature type="compositionally biased region" description="Basic and acidic residues" evidence="23">
    <location>
        <begin position="3016"/>
        <end position="3030"/>
    </location>
</feature>
<evidence type="ECO:0000256" key="21">
    <source>
        <dbReference type="PROSITE-ProRule" id="PRU00043"/>
    </source>
</evidence>
<evidence type="ECO:0000256" key="2">
    <source>
        <dbReference type="ARBA" id="ARBA00004651"/>
    </source>
</evidence>
<keyword evidence="11" id="KW-0677">Repeat</keyword>
<dbReference type="Pfam" id="PF16489">
    <property type="entry name" value="GAIN"/>
    <property type="match status" value="1"/>
</dbReference>
<dbReference type="SUPFAM" id="SSF57196">
    <property type="entry name" value="EGF/Laminin"/>
    <property type="match status" value="3"/>
</dbReference>
<feature type="domain" description="Laminin G" evidence="26">
    <location>
        <begin position="1672"/>
        <end position="1836"/>
    </location>
</feature>
<keyword evidence="14" id="KW-0297">G-protein coupled receptor</keyword>
<dbReference type="CDD" id="cd15441">
    <property type="entry name" value="7tmB2_CELSR_Adhesion_IV"/>
    <property type="match status" value="1"/>
</dbReference>
<feature type="domain" description="GAIN-B" evidence="28">
    <location>
        <begin position="2227"/>
        <end position="2411"/>
    </location>
</feature>
<feature type="disulfide bond" evidence="22">
    <location>
        <begin position="1637"/>
        <end position="1647"/>
    </location>
</feature>
<feature type="disulfide bond" evidence="22">
    <location>
        <begin position="1373"/>
        <end position="1382"/>
    </location>
</feature>
<dbReference type="FunFam" id="2.60.40.60:FF:000020">
    <property type="entry name" value="Dachsous cadherin-related 1b"/>
    <property type="match status" value="6"/>
</dbReference>
<dbReference type="FunFam" id="1.20.1070.10:FF:000058">
    <property type="entry name" value="Adhesion G protein-coupled receptor F5"/>
    <property type="match status" value="1"/>
</dbReference>
<feature type="domain" description="Cadherin" evidence="31">
    <location>
        <begin position="564"/>
        <end position="666"/>
    </location>
</feature>
<dbReference type="Pfam" id="PF00028">
    <property type="entry name" value="Cadherin"/>
    <property type="match status" value="8"/>
</dbReference>
<dbReference type="PROSITE" id="PS00650">
    <property type="entry name" value="G_PROTEIN_RECEP_F2_2"/>
    <property type="match status" value="1"/>
</dbReference>
<evidence type="ECO:0000259" key="28">
    <source>
        <dbReference type="PROSITE" id="PS50221"/>
    </source>
</evidence>
<dbReference type="Pfam" id="PF01825">
    <property type="entry name" value="GPS"/>
    <property type="match status" value="1"/>
</dbReference>
<feature type="compositionally biased region" description="Basic residues" evidence="23">
    <location>
        <begin position="3003"/>
        <end position="3015"/>
    </location>
</feature>
<dbReference type="SUPFAM" id="SSF49313">
    <property type="entry name" value="Cadherin-like"/>
    <property type="match status" value="9"/>
</dbReference>
<evidence type="ECO:0000256" key="24">
    <source>
        <dbReference type="SAM" id="Phobius"/>
    </source>
</evidence>
<feature type="domain" description="EGF-like" evidence="27">
    <location>
        <begin position="1875"/>
        <end position="1911"/>
    </location>
</feature>
<dbReference type="SMART" id="SM00303">
    <property type="entry name" value="GPS"/>
    <property type="match status" value="1"/>
</dbReference>
<feature type="region of interest" description="Disordered" evidence="23">
    <location>
        <begin position="2702"/>
        <end position="2769"/>
    </location>
</feature>
<evidence type="ECO:0000256" key="7">
    <source>
        <dbReference type="ARBA" id="ARBA00022536"/>
    </source>
</evidence>
<feature type="compositionally biased region" description="Polar residues" evidence="23">
    <location>
        <begin position="3031"/>
        <end position="3042"/>
    </location>
</feature>
<dbReference type="InterPro" id="IPR001881">
    <property type="entry name" value="EGF-like_Ca-bd_dom"/>
</dbReference>
<dbReference type="Pfam" id="PF23592">
    <property type="entry name" value="Cadherin_CELSR2_9th"/>
    <property type="match status" value="1"/>
</dbReference>
<dbReference type="Pfam" id="PF02210">
    <property type="entry name" value="Laminin_G_2"/>
    <property type="match status" value="2"/>
</dbReference>
<feature type="domain" description="EGF-like" evidence="27">
    <location>
        <begin position="1838"/>
        <end position="1874"/>
    </location>
</feature>
<dbReference type="RefSeq" id="XP_031559365.1">
    <property type="nucleotide sequence ID" value="XM_031703505.1"/>
</dbReference>
<dbReference type="InterPro" id="IPR017983">
    <property type="entry name" value="GPCR_2_secretin-like_CS"/>
</dbReference>
<evidence type="ECO:0000256" key="16">
    <source>
        <dbReference type="ARBA" id="ARBA00023157"/>
    </source>
</evidence>
<dbReference type="InterPro" id="IPR001791">
    <property type="entry name" value="Laminin_G"/>
</dbReference>
<dbReference type="GO" id="GO:0005509">
    <property type="term" value="F:calcium ion binding"/>
    <property type="evidence" value="ECO:0007669"/>
    <property type="project" value="UniProtKB-UniRule"/>
</dbReference>
<evidence type="ECO:0000256" key="13">
    <source>
        <dbReference type="ARBA" id="ARBA00022989"/>
    </source>
</evidence>
<evidence type="ECO:0000256" key="6">
    <source>
        <dbReference type="ARBA" id="ARBA00022475"/>
    </source>
</evidence>
<feature type="disulfide bond" evidence="22">
    <location>
        <begin position="1658"/>
        <end position="1667"/>
    </location>
</feature>
<comment type="similarity">
    <text evidence="3">Belongs to the EGF domain peptide family.</text>
</comment>
<dbReference type="PROSITE" id="PS00022">
    <property type="entry name" value="EGF_1"/>
    <property type="match status" value="4"/>
</dbReference>
<dbReference type="InterPro" id="IPR000152">
    <property type="entry name" value="EGF-type_Asp/Asn_hydroxyl_site"/>
</dbReference>
<feature type="transmembrane region" description="Helical" evidence="24">
    <location>
        <begin position="2455"/>
        <end position="2473"/>
    </location>
</feature>
<feature type="domain" description="Cadherin" evidence="31">
    <location>
        <begin position="667"/>
        <end position="766"/>
    </location>
</feature>
<dbReference type="PROSITE" id="PS50261">
    <property type="entry name" value="G_PROTEIN_RECEP_F2_4"/>
    <property type="match status" value="1"/>
</dbReference>
<feature type="domain" description="Cadherin" evidence="31">
    <location>
        <begin position="767"/>
        <end position="869"/>
    </location>
</feature>
<evidence type="ECO:0000256" key="22">
    <source>
        <dbReference type="PROSITE-ProRule" id="PRU00076"/>
    </source>
</evidence>
<keyword evidence="9 24" id="KW-0812">Transmembrane</keyword>
<dbReference type="Proteomes" id="UP000515163">
    <property type="component" value="Unplaced"/>
</dbReference>
<feature type="region of interest" description="Disordered" evidence="23">
    <location>
        <begin position="2799"/>
        <end position="3042"/>
    </location>
</feature>
<evidence type="ECO:0000313" key="32">
    <source>
        <dbReference type="Proteomes" id="UP000515163"/>
    </source>
</evidence>
<feature type="compositionally biased region" description="Low complexity" evidence="23">
    <location>
        <begin position="2724"/>
        <end position="2741"/>
    </location>
</feature>
<dbReference type="SMART" id="SM00008">
    <property type="entry name" value="HormR"/>
    <property type="match status" value="1"/>
</dbReference>
<feature type="disulfide bond" evidence="22">
    <location>
        <begin position="1882"/>
        <end position="1899"/>
    </location>
</feature>
<feature type="transmembrane region" description="Helical" evidence="24">
    <location>
        <begin position="2524"/>
        <end position="2544"/>
    </location>
</feature>
<evidence type="ECO:0000256" key="20">
    <source>
        <dbReference type="ARBA" id="ARBA00023292"/>
    </source>
</evidence>
<keyword evidence="6" id="KW-1003">Cell membrane</keyword>
<feature type="disulfide bond" evidence="22">
    <location>
        <begin position="1864"/>
        <end position="1873"/>
    </location>
</feature>
<dbReference type="InParanoid" id="A0A6P8I3G5"/>
<gene>
    <name evidence="33" type="primary">LOC116295624</name>
</gene>
<evidence type="ECO:0000313" key="33">
    <source>
        <dbReference type="RefSeq" id="XP_031559365.1"/>
    </source>
</evidence>
<dbReference type="Gene3D" id="1.20.1070.10">
    <property type="entry name" value="Rhodopsin 7-helix transmembrane proteins"/>
    <property type="match status" value="1"/>
</dbReference>
<keyword evidence="12 21" id="KW-0106">Calcium</keyword>
<dbReference type="SMART" id="SM00179">
    <property type="entry name" value="EGF_CA"/>
    <property type="match status" value="5"/>
</dbReference>
<dbReference type="InterPro" id="IPR000203">
    <property type="entry name" value="GPS"/>
</dbReference>
<feature type="domain" description="Cadherin" evidence="31">
    <location>
        <begin position="459"/>
        <end position="563"/>
    </location>
</feature>
<dbReference type="GO" id="GO:0005886">
    <property type="term" value="C:plasma membrane"/>
    <property type="evidence" value="ECO:0007669"/>
    <property type="project" value="UniProtKB-SubCell"/>
</dbReference>
<dbReference type="SMART" id="SM00112">
    <property type="entry name" value="CA"/>
    <property type="match status" value="8"/>
</dbReference>
<dbReference type="PANTHER" id="PTHR24026">
    <property type="entry name" value="FAT ATYPICAL CADHERIN-RELATED"/>
    <property type="match status" value="1"/>
</dbReference>
<feature type="compositionally biased region" description="Polar residues" evidence="23">
    <location>
        <begin position="2831"/>
        <end position="2845"/>
    </location>
</feature>
<evidence type="ECO:0000256" key="17">
    <source>
        <dbReference type="ARBA" id="ARBA00023170"/>
    </source>
</evidence>
<evidence type="ECO:0000256" key="5">
    <source>
        <dbReference type="ARBA" id="ARBA00022473"/>
    </source>
</evidence>
<keyword evidence="20" id="KW-0424">Laminin EGF-like domain</keyword>
<feature type="domain" description="EGF-like" evidence="27">
    <location>
        <begin position="1633"/>
        <end position="1668"/>
    </location>
</feature>
<dbReference type="GO" id="GO:0004930">
    <property type="term" value="F:G protein-coupled receptor activity"/>
    <property type="evidence" value="ECO:0007669"/>
    <property type="project" value="UniProtKB-KW"/>
</dbReference>
<dbReference type="CDD" id="cd11304">
    <property type="entry name" value="Cadherin_repeat"/>
    <property type="match status" value="7"/>
</dbReference>
<accession>A0A6P8I3G5</accession>
<reference evidence="33" key="1">
    <citation type="submission" date="2025-08" db="UniProtKB">
        <authorList>
            <consortium name="RefSeq"/>
        </authorList>
    </citation>
    <scope>IDENTIFICATION</scope>
    <source>
        <tissue evidence="33">Tentacle</tissue>
    </source>
</reference>
<dbReference type="SUPFAM" id="SSF49899">
    <property type="entry name" value="Concanavalin A-like lectins/glucanases"/>
    <property type="match status" value="2"/>
</dbReference>
<dbReference type="GeneID" id="116295624"/>
<feature type="domain" description="EGF-like" evidence="27">
    <location>
        <begin position="1347"/>
        <end position="1383"/>
    </location>
</feature>
<evidence type="ECO:0000256" key="19">
    <source>
        <dbReference type="ARBA" id="ARBA00023224"/>
    </source>
</evidence>
<dbReference type="PANTHER" id="PTHR24026:SF51">
    <property type="entry name" value="PROTOCADHERIN-LIKE WING POLARITY PROTEIN STAN"/>
    <property type="match status" value="1"/>
</dbReference>
<dbReference type="Pfam" id="PF00008">
    <property type="entry name" value="EGF"/>
    <property type="match status" value="2"/>
</dbReference>
<dbReference type="InterPro" id="IPR002049">
    <property type="entry name" value="LE_dom"/>
</dbReference>
<feature type="compositionally biased region" description="Acidic residues" evidence="23">
    <location>
        <begin position="2890"/>
        <end position="2899"/>
    </location>
</feature>
<feature type="domain" description="Cadherin" evidence="31">
    <location>
        <begin position="870"/>
        <end position="975"/>
    </location>
</feature>
<dbReference type="Gene3D" id="2.60.120.200">
    <property type="match status" value="2"/>
</dbReference>
<evidence type="ECO:0000259" key="29">
    <source>
        <dbReference type="PROSITE" id="PS50227"/>
    </source>
</evidence>
<dbReference type="CDD" id="cd00054">
    <property type="entry name" value="EGF_CA"/>
    <property type="match status" value="3"/>
</dbReference>
<dbReference type="PROSITE" id="PS00010">
    <property type="entry name" value="ASX_HYDROXYL"/>
    <property type="match status" value="1"/>
</dbReference>
<evidence type="ECO:0000256" key="9">
    <source>
        <dbReference type="ARBA" id="ARBA00022692"/>
    </source>
</evidence>
<feature type="transmembrane region" description="Helical" evidence="24">
    <location>
        <begin position="2421"/>
        <end position="2443"/>
    </location>
</feature>
<dbReference type="Gene3D" id="2.60.220.50">
    <property type="match status" value="1"/>
</dbReference>
<dbReference type="PROSITE" id="PS50025">
    <property type="entry name" value="LAM_G_DOMAIN"/>
    <property type="match status" value="2"/>
</dbReference>
<keyword evidence="15 24" id="KW-0472">Membrane</keyword>
<dbReference type="PROSITE" id="PS50026">
    <property type="entry name" value="EGF_3"/>
    <property type="match status" value="4"/>
</dbReference>
<proteinExistence type="inferred from homology"/>
<feature type="transmembrane region" description="Helical" evidence="24">
    <location>
        <begin position="2564"/>
        <end position="2590"/>
    </location>
</feature>
<dbReference type="InterPro" id="IPR056286">
    <property type="entry name" value="Cadherin_CELSR1-3_9th"/>
</dbReference>
<evidence type="ECO:0000259" key="27">
    <source>
        <dbReference type="PROSITE" id="PS50026"/>
    </source>
</evidence>
<evidence type="ECO:0000256" key="14">
    <source>
        <dbReference type="ARBA" id="ARBA00023040"/>
    </source>
</evidence>
<dbReference type="InterPro" id="IPR046338">
    <property type="entry name" value="GAIN_dom_sf"/>
</dbReference>
<evidence type="ECO:0000256" key="12">
    <source>
        <dbReference type="ARBA" id="ARBA00022837"/>
    </source>
</evidence>
<dbReference type="PRINTS" id="PR00205">
    <property type="entry name" value="CADHERIN"/>
</dbReference>
<dbReference type="InterPro" id="IPR057244">
    <property type="entry name" value="GAIN_B"/>
</dbReference>
<keyword evidence="13 24" id="KW-1133">Transmembrane helix</keyword>
<evidence type="ECO:0000259" key="30">
    <source>
        <dbReference type="PROSITE" id="PS50261"/>
    </source>
</evidence>
<evidence type="ECO:0000259" key="31">
    <source>
        <dbReference type="PROSITE" id="PS50268"/>
    </source>
</evidence>
<dbReference type="InterPro" id="IPR032471">
    <property type="entry name" value="AGRL2-4_GAIN_subdom_A"/>
</dbReference>
<dbReference type="InterPro" id="IPR036445">
    <property type="entry name" value="GPCR_2_extracell_dom_sf"/>
</dbReference>
<dbReference type="CDD" id="cd00055">
    <property type="entry name" value="EGF_Lam"/>
    <property type="match status" value="2"/>
</dbReference>
<dbReference type="InterPro" id="IPR000832">
    <property type="entry name" value="GPCR_2_secretin-like"/>
</dbReference>
<feature type="domain" description="Cadherin" evidence="31">
    <location>
        <begin position="976"/>
        <end position="1076"/>
    </location>
</feature>
<feature type="compositionally biased region" description="Basic and acidic residues" evidence="23">
    <location>
        <begin position="2974"/>
        <end position="3002"/>
    </location>
</feature>
<keyword evidence="5" id="KW-0217">Developmental protein</keyword>
<organism evidence="32 33">
    <name type="scientific">Actinia tenebrosa</name>
    <name type="common">Australian red waratah sea anemone</name>
    <dbReference type="NCBI Taxonomy" id="6105"/>
    <lineage>
        <taxon>Eukaryota</taxon>
        <taxon>Metazoa</taxon>
        <taxon>Cnidaria</taxon>
        <taxon>Anthozoa</taxon>
        <taxon>Hexacorallia</taxon>
        <taxon>Actiniaria</taxon>
        <taxon>Actiniidae</taxon>
        <taxon>Actinia</taxon>
    </lineage>
</organism>
<dbReference type="SMART" id="SM00181">
    <property type="entry name" value="EGF"/>
    <property type="match status" value="6"/>
</dbReference>
<dbReference type="Gene3D" id="4.10.1240.10">
    <property type="entry name" value="GPCR, family 2, extracellular hormone receptor domain"/>
    <property type="match status" value="1"/>
</dbReference>
<dbReference type="GO" id="GO:0007156">
    <property type="term" value="P:homophilic cell adhesion via plasma membrane adhesion molecules"/>
    <property type="evidence" value="ECO:0007669"/>
    <property type="project" value="InterPro"/>
</dbReference>
<evidence type="ECO:0000256" key="11">
    <source>
        <dbReference type="ARBA" id="ARBA00022737"/>
    </source>
</evidence>
<feature type="domain" description="G-protein coupled receptors family 2 profile 2" evidence="30">
    <location>
        <begin position="2419"/>
        <end position="2668"/>
    </location>
</feature>
<evidence type="ECO:0000256" key="25">
    <source>
        <dbReference type="SAM" id="SignalP"/>
    </source>
</evidence>
<keyword evidence="19" id="KW-0807">Transducer</keyword>
<keyword evidence="17" id="KW-0675">Receptor</keyword>
<feature type="domain" description="Cadherin" evidence="31">
    <location>
        <begin position="245"/>
        <end position="352"/>
    </location>
</feature>
<feature type="transmembrane region" description="Helical" evidence="24">
    <location>
        <begin position="2644"/>
        <end position="2667"/>
    </location>
</feature>
<dbReference type="Gene3D" id="2.10.25.10">
    <property type="entry name" value="Laminin"/>
    <property type="match status" value="5"/>
</dbReference>
<feature type="domain" description="Laminin G" evidence="26">
    <location>
        <begin position="1440"/>
        <end position="1630"/>
    </location>
</feature>
<keyword evidence="18" id="KW-0325">Glycoprotein</keyword>
<keyword evidence="10 25" id="KW-0732">Signal</keyword>
<dbReference type="GO" id="GO:0007166">
    <property type="term" value="P:cell surface receptor signaling pathway"/>
    <property type="evidence" value="ECO:0007669"/>
    <property type="project" value="InterPro"/>
</dbReference>
<evidence type="ECO:0000256" key="10">
    <source>
        <dbReference type="ARBA" id="ARBA00022729"/>
    </source>
</evidence>
<evidence type="ECO:0000256" key="4">
    <source>
        <dbReference type="ARBA" id="ARBA00007343"/>
    </source>
</evidence>
<feature type="domain" description="Cadherin" evidence="31">
    <location>
        <begin position="353"/>
        <end position="458"/>
    </location>
</feature>
<feature type="transmembrane region" description="Helical" evidence="24">
    <location>
        <begin position="2485"/>
        <end position="2503"/>
    </location>
</feature>
<feature type="transmembrane region" description="Helical" evidence="24">
    <location>
        <begin position="2621"/>
        <end position="2638"/>
    </location>
</feature>
<feature type="compositionally biased region" description="Polar residues" evidence="23">
    <location>
        <begin position="2742"/>
        <end position="2753"/>
    </location>
</feature>
<dbReference type="FunFam" id="2.60.40.60:FF:000033">
    <property type="entry name" value="FAT atypical cadherin 1"/>
    <property type="match status" value="1"/>
</dbReference>
<dbReference type="Pfam" id="PF00002">
    <property type="entry name" value="7tm_2"/>
    <property type="match status" value="1"/>
</dbReference>
<evidence type="ECO:0000259" key="26">
    <source>
        <dbReference type="PROSITE" id="PS50025"/>
    </source>
</evidence>
<protein>
    <submittedName>
        <fullName evidence="33">Cadherin EGF LAG seven-pass G-type receptor 2-like</fullName>
    </submittedName>
</protein>
<dbReference type="Gene3D" id="2.60.40.60">
    <property type="entry name" value="Cadherins"/>
    <property type="match status" value="9"/>
</dbReference>
<dbReference type="PROSITE" id="PS00232">
    <property type="entry name" value="CADHERIN_1"/>
    <property type="match status" value="5"/>
</dbReference>
<feature type="chain" id="PRO_5028110861" evidence="25">
    <location>
        <begin position="19"/>
        <end position="3042"/>
    </location>
</feature>
<feature type="signal peptide" evidence="25">
    <location>
        <begin position="1"/>
        <end position="18"/>
    </location>
</feature>
<dbReference type="CDD" id="cd00110">
    <property type="entry name" value="LamG"/>
    <property type="match status" value="2"/>
</dbReference>
<evidence type="ECO:0000256" key="18">
    <source>
        <dbReference type="ARBA" id="ARBA00023180"/>
    </source>
</evidence>
<dbReference type="FunCoup" id="A0A6P8I3G5">
    <property type="interactions" value="1395"/>
</dbReference>
<dbReference type="PROSITE" id="PS50268">
    <property type="entry name" value="CADHERIN_2"/>
    <property type="match status" value="8"/>
</dbReference>
<dbReference type="InterPro" id="IPR017981">
    <property type="entry name" value="GPCR_2-like_7TM"/>
</dbReference>
<keyword evidence="7 22" id="KW-0245">EGF-like domain</keyword>
<comment type="caution">
    <text evidence="22">Lacks conserved residue(s) required for the propagation of feature annotation.</text>
</comment>
<dbReference type="PROSITE" id="PS50221">
    <property type="entry name" value="GAIN_B"/>
    <property type="match status" value="1"/>
</dbReference>
<sequence>MTILLRTLIYISLSIVECRVLHIYGSTNSQEVIANFSNSKLTNYSLTIPQSSKANLKFLTLDSRTGILRAAWKPDCSTIKYSPIECFIQAVYKSNNSLITLESVLIYVDAGDCFVKFSTRKFEGYAVVSRGAKIGTKIFPLTALYRSSSSLDPRFIRLIDQRSRNHFSVDATTGHLLLRESLIGRQERVFNIIVAFPASGRRIFDQKGQPTLIANLQVFVDGERSFDQKLRRTKRRIRNNPPQFTSSYLQANVREDCPKGTTVTTITASDPDSGSNGMVRYSMAASQNLLSQSYFSLNADTGVITTTQTIDREKMGRHYFRVTAKDQGTPPLESSTDLTIVVDDINDNAPVFEKSFYAASIPEDKVMGDFVLNVRARDEDEGMNGEVRYSILNKKSIDYAFDVNDRTGVITVEKDLDREKTPTYDLVIKAEDQGTPPKNATVNVKITLTDINDCYPQFSKQTYRATVREDVRPGTLITTIVATDCDQGTNGEVVYEIVSGNDMNLFSINKINGQLRVKAKLDYERVSVFYLWVSAQDKGRPFLDNQTEVEIILQDVNDNAPEFISDNFKVSVLENVKVGQVFSRVQAIDRDDGSNKDIVYSLIRTDVPFAINPVNGDVSTTSPLDRETNAQYQFGIKATDKGKPSKEGTSQMTVTVLDINDNPPKFSKSEYQASISEKATFGSSVLQVTAKDPDAGQTDVTYSVDRFAHQRCFRMNSLGVISLGCKLDYKKTKFYVFTVRASDGMLDSTAIVYINVTDANTHAPVFKRRSYRGRIKENAKIGTSVLKVVATDDDTGTNAQISYSIERPVAAFAVDPTTGVIKTTVSLDRETKESYQFEVTATDHGSPPLKKKAYVSIRVLDVNDNAPRFLKKKYTATIKEDIKPGERVTQVSAVDIDSGLNKMIQYSFEVNGDGDGAFEMDESQGVIRTRKPLDRETKAVYQLTVLATDKGTPPRQTSATVEVTLEDVRDSPPKFEKPRYEVRINENIAPGTSILQVKAKPRDLIPDTLIIYSIDRNSPRGFKIDPRQGTITTAMELDYETQSVYRLIVLASLRPLFEPVEVIITLTDINDNRPVLENFFMSINVKQDVVPPEAKYRIPAYDPDVSDKLEFDLTYGNERQWVRLNRTTGELSVSPTLVNAMKPAEIGIQVFDGANYANAKGSIMVTSITTEMLSQSLQVNIDDMTVQEFLNMAYDRLIKSISKLLKCSMDQVLLFDIKSIIIKSTTITQDDKTQLTIWMLVRKKDSSGLYNGFFDSHYVRNIIYLHRNVISKEVNIILMPFPDDLCGQKLCNSLPDMHRDCLTYRKFIGDSTILSSPKVVFRTVPVETTFNCTCPVDYRGGKLCDTHLNLCYSNPCGNNGECISVEKGYACLCKPNRSGKNCEVNMTSASCPPKGNVKPKKGQLGKNPCKNSGHCLDDGAGGFKCGCKDKPTVSTPFCELKTRSFKDGDYLAFPALTQKWRVHIKLQFATLQSDAVLLYNGRYNNENDFIALEITNGQVRFTVNTGKDAASAVTNVEGGVNDGTWHTVTAVFKNQTSIVILDDCELGIAVQFGNQEGSYSCAAAKRLDIKKTSRFFDLTGPLLLGGLSPAFSQYPIANKYYTGCLRELYIDYHLLDLAEPQFANGSKADCAAKKDFCSNSPCKRGNCTNTLGTYFCKCPEDYGGKNCEIVLKNKMRFTGDSLVVKDFRTSAIKLPWKQSLYFRTRKARGFLIETRYRTSSGILKISGGKLTYQYDKKLTITMPELIVDDGAWHHVQITWLPGLVKLTADYMYEASSKSSGIQLEFTSQILIGAKQAKNVSQSNISKPFTGCITGIFVDGSQLDFNGAKKRNVYDGCKLPSHCQSSPCSGESTCVEGWDNYKCLCKPGYVGKQCKNVCSFKPCQYGTCVKDKSSAKGFKCLCPREYTGEYCETRMETPCRDKFFGTSSIGLCGPCNCPVGRNFNPVCNKTTGECYCNPNHYRKVEGIGLSNQCYKCNCESIGSLSQQCNVRWGQCPCLKGTTTGAKVIGRRCDLCEDKQSEVTKYKGCVVINTSCPRSMSEDMWWKRGTFNMLARQKCPFGASGTATRYCDQDKGWGKTNLMDCVSNSFLNLRRTLKNLDKKELLWSPEIAMELVRDLDLSIILATRLYPKDIEIALRTITVLFNYESQQNASTLVSAKNHQFAQILFQAASMLFNSDNAEVWNVVQRNSAGTADLMLKMENFSGTLANNLAHLKRGRYRRSTGSIIPPYTVLTPNILMELDPVMIKNFETTLFPPSQTTFAAYSKDWSIVSTRVMLPSTLFTAPGHKVLERNAAVGYMVIRNIGDLLPKSFDAKISDSKYNVEVNSDVVSVRMPGMEDVQLVDPIKITFLNRHVNRSEYICVFWNYSVPNTRGGGWSTNGCRRVAVNWTHTTCACYHMTSFAVLSDLNLEYPPQVAFAMRIVTYIGIAVCIAILLVAFISFMCLRGLKKSNANDIHKNLVASIVLAEVVFLAGINRTEDEMACRIIAILLHYFFSTVFTWMLVEGVHMYRRLSEKRNVDIGRMNFYYFLGWGCPAIVVGISAGLSTDGYGSKHFCWMSTDGALIWTFTIPVMIVVAINTVVFLMAVYMSMNRSKKKRRRRHSYSPHGHDEYSLKAGLRASAILLPLLGVSLVFAILMVNRDLELFHYSFAALTCFQGLFIFLFYCLFDKKVRKEFKNAYIRWKTGDKSYGIPKPIQHFKRSYHPGEIKPVRSPYHYDDDDGGNTSTSEPSSSMPSSTVGTSRPTSEAYSTATGMSIPEDSSVRSAGDGLTGTDVELEEFISKSKARYYPDNPELEKARKMWETPEKSGHSTTNPESSSDEENRNPSPVILTDSSESSGDEQTPNGGENALLKKRQKGATLYASDGPMHSTPMDTTPEEEPEKKKSLGDTDSSDTDEEDKALDKPHKVGPKFTSIPEIIPEIGASGSAATTTSDTPSEAPIEKKPLKSALKKPKAGTYNAIPLTESPITNPDETTPEKTYTERSPEGSLIDHSDKPRSQSSDHKGKKKRGRKHKHGSGRDRKLFVKFKGDRNSMQMSEPSEFI</sequence>
<dbReference type="OrthoDB" id="6021149at2759"/>
<keyword evidence="16 22" id="KW-1015">Disulfide bond</keyword>
<keyword evidence="8" id="KW-0597">Phosphoprotein</keyword>
<dbReference type="PRINTS" id="PR00249">
    <property type="entry name" value="GPCRSECRETIN"/>
</dbReference>
<evidence type="ECO:0000256" key="8">
    <source>
        <dbReference type="ARBA" id="ARBA00022553"/>
    </source>
</evidence>
<dbReference type="InterPro" id="IPR001879">
    <property type="entry name" value="GPCR_2_extracellular_dom"/>
</dbReference>
<dbReference type="InterPro" id="IPR000742">
    <property type="entry name" value="EGF"/>
</dbReference>
<dbReference type="InterPro" id="IPR020894">
    <property type="entry name" value="Cadherin_CS"/>
</dbReference>
<dbReference type="SMART" id="SM00282">
    <property type="entry name" value="LamG"/>
    <property type="match status" value="2"/>
</dbReference>
<comment type="subcellular location">
    <subcellularLocation>
        <location evidence="2">Cell membrane</location>
        <topology evidence="2">Multi-pass membrane protein</topology>
    </subcellularLocation>
    <subcellularLocation>
        <location evidence="1">Membrane</location>
        <topology evidence="1">Single-pass membrane protein</topology>
    </subcellularLocation>
</comment>
<feature type="compositionally biased region" description="Low complexity" evidence="23">
    <location>
        <begin position="2923"/>
        <end position="2938"/>
    </location>
</feature>
<evidence type="ECO:0000256" key="23">
    <source>
        <dbReference type="SAM" id="MobiDB-lite"/>
    </source>
</evidence>
<evidence type="ECO:0000256" key="1">
    <source>
        <dbReference type="ARBA" id="ARBA00004167"/>
    </source>
</evidence>
<feature type="compositionally biased region" description="Basic and acidic residues" evidence="23">
    <location>
        <begin position="2799"/>
        <end position="2808"/>
    </location>
</feature>
<feature type="disulfide bond" evidence="22">
    <location>
        <begin position="1901"/>
        <end position="1910"/>
    </location>
</feature>
<dbReference type="PROSITE" id="PS50227">
    <property type="entry name" value="G_PROTEIN_RECEP_F2_3"/>
    <property type="match status" value="1"/>
</dbReference>
<name>A0A6P8I3G5_ACTTE</name>
<dbReference type="InterPro" id="IPR013320">
    <property type="entry name" value="ConA-like_dom_sf"/>
</dbReference>
<feature type="domain" description="G-protein coupled receptors family 2 profile 1" evidence="29">
    <location>
        <begin position="2013"/>
        <end position="2087"/>
    </location>
</feature>
<feature type="disulfide bond" evidence="22">
    <location>
        <begin position="1877"/>
        <end position="1887"/>
    </location>
</feature>
<evidence type="ECO:0000256" key="3">
    <source>
        <dbReference type="ARBA" id="ARBA00006373"/>
    </source>
</evidence>
<dbReference type="InterPro" id="IPR002126">
    <property type="entry name" value="Cadherin-like_dom"/>
</dbReference>
<evidence type="ECO:0000256" key="15">
    <source>
        <dbReference type="ARBA" id="ARBA00023136"/>
    </source>
</evidence>
<keyword evidence="32" id="KW-1185">Reference proteome</keyword>
<dbReference type="FunFam" id="2.60.40.60:FF:000013">
    <property type="entry name" value="Cadherin EGF LAG seven-pass G-type receptor"/>
    <property type="match status" value="1"/>
</dbReference>
<dbReference type="InterPro" id="IPR015919">
    <property type="entry name" value="Cadherin-like_sf"/>
</dbReference>
<dbReference type="KEGG" id="aten:116295624"/>
<comment type="similarity">
    <text evidence="4">Belongs to the G-protein coupled receptor 2 family. Adhesion G-protein coupled receptor (ADGR) subfamily.</text>
</comment>